<dbReference type="InterPro" id="IPR014284">
    <property type="entry name" value="RNA_pol_sigma-70_dom"/>
</dbReference>
<accession>A0ABU2ZQS6</accession>
<evidence type="ECO:0000259" key="6">
    <source>
        <dbReference type="Pfam" id="PF04542"/>
    </source>
</evidence>
<dbReference type="InterPro" id="IPR039425">
    <property type="entry name" value="RNA_pol_sigma-70-like"/>
</dbReference>
<keyword evidence="5" id="KW-0804">Transcription</keyword>
<sequence length="209" mass="23993">MKIEKASDNSLLSQYLDGDYSAFEVLYTRHKGGVYRYLLRQLHNEVLTEDIFQDVWSRVITQADSFNANSRFSTWLYTIARHKLIDHIRHVKVVDTIIETPKNEQGTESTVEAAKVSTTPEAIHQQNQQWQAIDLCLQKLPTHQLDCFLLREESGLALSDIAIIVNAGLEATKSRLRSAYSNLKLCLEKRIDVSDIITRGEKYTRREAP</sequence>
<keyword evidence="3" id="KW-0731">Sigma factor</keyword>
<evidence type="ECO:0000256" key="2">
    <source>
        <dbReference type="ARBA" id="ARBA00023015"/>
    </source>
</evidence>
<gene>
    <name evidence="7" type="ORF">RM552_09075</name>
</gene>
<dbReference type="Gene3D" id="1.10.1740.10">
    <property type="match status" value="1"/>
</dbReference>
<evidence type="ECO:0000313" key="7">
    <source>
        <dbReference type="EMBL" id="MDT0594991.1"/>
    </source>
</evidence>
<comment type="caution">
    <text evidence="7">The sequence shown here is derived from an EMBL/GenBank/DDBJ whole genome shotgun (WGS) entry which is preliminary data.</text>
</comment>
<evidence type="ECO:0000256" key="4">
    <source>
        <dbReference type="ARBA" id="ARBA00023125"/>
    </source>
</evidence>
<dbReference type="RefSeq" id="WP_311368510.1">
    <property type="nucleotide sequence ID" value="NZ_JAVRHX010000002.1"/>
</dbReference>
<dbReference type="SUPFAM" id="SSF88946">
    <property type="entry name" value="Sigma2 domain of RNA polymerase sigma factors"/>
    <property type="match status" value="1"/>
</dbReference>
<evidence type="ECO:0000313" key="8">
    <source>
        <dbReference type="Proteomes" id="UP001253545"/>
    </source>
</evidence>
<organism evidence="7 8">
    <name type="scientific">Glaciecola petra</name>
    <dbReference type="NCBI Taxonomy" id="3075602"/>
    <lineage>
        <taxon>Bacteria</taxon>
        <taxon>Pseudomonadati</taxon>
        <taxon>Pseudomonadota</taxon>
        <taxon>Gammaproteobacteria</taxon>
        <taxon>Alteromonadales</taxon>
        <taxon>Alteromonadaceae</taxon>
        <taxon>Glaciecola</taxon>
    </lineage>
</organism>
<dbReference type="InterPro" id="IPR036388">
    <property type="entry name" value="WH-like_DNA-bd_sf"/>
</dbReference>
<dbReference type="Pfam" id="PF04542">
    <property type="entry name" value="Sigma70_r2"/>
    <property type="match status" value="1"/>
</dbReference>
<dbReference type="EMBL" id="JAVRHX010000002">
    <property type="protein sequence ID" value="MDT0594991.1"/>
    <property type="molecule type" value="Genomic_DNA"/>
</dbReference>
<comment type="similarity">
    <text evidence="1">Belongs to the sigma-70 factor family. ECF subfamily.</text>
</comment>
<dbReference type="SUPFAM" id="SSF88659">
    <property type="entry name" value="Sigma3 and sigma4 domains of RNA polymerase sigma factors"/>
    <property type="match status" value="1"/>
</dbReference>
<dbReference type="Proteomes" id="UP001253545">
    <property type="component" value="Unassembled WGS sequence"/>
</dbReference>
<dbReference type="PANTHER" id="PTHR43133">
    <property type="entry name" value="RNA POLYMERASE ECF-TYPE SIGMA FACTO"/>
    <property type="match status" value="1"/>
</dbReference>
<evidence type="ECO:0000256" key="1">
    <source>
        <dbReference type="ARBA" id="ARBA00010641"/>
    </source>
</evidence>
<evidence type="ECO:0000256" key="3">
    <source>
        <dbReference type="ARBA" id="ARBA00023082"/>
    </source>
</evidence>
<keyword evidence="4" id="KW-0238">DNA-binding</keyword>
<dbReference type="InterPro" id="IPR007627">
    <property type="entry name" value="RNA_pol_sigma70_r2"/>
</dbReference>
<protein>
    <submittedName>
        <fullName evidence="7">Sigma-70 family RNA polymerase sigma factor</fullName>
    </submittedName>
</protein>
<feature type="domain" description="RNA polymerase sigma-70 region 2" evidence="6">
    <location>
        <begin position="26"/>
        <end position="90"/>
    </location>
</feature>
<dbReference type="PANTHER" id="PTHR43133:SF8">
    <property type="entry name" value="RNA POLYMERASE SIGMA FACTOR HI_1459-RELATED"/>
    <property type="match status" value="1"/>
</dbReference>
<dbReference type="InterPro" id="IPR013324">
    <property type="entry name" value="RNA_pol_sigma_r3/r4-like"/>
</dbReference>
<evidence type="ECO:0000256" key="5">
    <source>
        <dbReference type="ARBA" id="ARBA00023163"/>
    </source>
</evidence>
<keyword evidence="8" id="KW-1185">Reference proteome</keyword>
<proteinExistence type="inferred from homology"/>
<keyword evidence="2" id="KW-0805">Transcription regulation</keyword>
<dbReference type="InterPro" id="IPR013325">
    <property type="entry name" value="RNA_pol_sigma_r2"/>
</dbReference>
<dbReference type="Gene3D" id="1.10.10.10">
    <property type="entry name" value="Winged helix-like DNA-binding domain superfamily/Winged helix DNA-binding domain"/>
    <property type="match status" value="1"/>
</dbReference>
<dbReference type="NCBIfam" id="TIGR02937">
    <property type="entry name" value="sigma70-ECF"/>
    <property type="match status" value="1"/>
</dbReference>
<reference evidence="7 8" key="1">
    <citation type="submission" date="2023-09" db="EMBL/GenBank/DDBJ databases">
        <authorList>
            <person name="Rey-Velasco X."/>
        </authorList>
    </citation>
    <scope>NUCLEOTIDE SEQUENCE [LARGE SCALE GENOMIC DNA]</scope>
    <source>
        <strain evidence="7 8">P117</strain>
    </source>
</reference>
<name>A0ABU2ZQS6_9ALTE</name>